<dbReference type="Gene3D" id="3.90.79.10">
    <property type="entry name" value="Nucleoside Triphosphate Pyrophosphohydrolase"/>
    <property type="match status" value="1"/>
</dbReference>
<gene>
    <name evidence="5" type="ORF">ACFFTL_44840</name>
</gene>
<evidence type="ECO:0000256" key="3">
    <source>
        <dbReference type="ARBA" id="ARBA00022842"/>
    </source>
</evidence>
<protein>
    <submittedName>
        <fullName evidence="5">NUDIX domain-containing protein</fullName>
    </submittedName>
</protein>
<dbReference type="RefSeq" id="WP_345512753.1">
    <property type="nucleotide sequence ID" value="NZ_BAAAXD010000017.1"/>
</dbReference>
<dbReference type="PROSITE" id="PS51462">
    <property type="entry name" value="NUDIX"/>
    <property type="match status" value="1"/>
</dbReference>
<organism evidence="5 6">
    <name type="scientific">Streptomyces yanii</name>
    <dbReference type="NCBI Taxonomy" id="78510"/>
    <lineage>
        <taxon>Bacteria</taxon>
        <taxon>Bacillati</taxon>
        <taxon>Actinomycetota</taxon>
        <taxon>Actinomycetes</taxon>
        <taxon>Kitasatosporales</taxon>
        <taxon>Streptomycetaceae</taxon>
        <taxon>Streptomyces</taxon>
    </lineage>
</organism>
<dbReference type="PANTHER" id="PTHR43046:SF12">
    <property type="entry name" value="GDP-MANNOSE MANNOSYL HYDROLASE"/>
    <property type="match status" value="1"/>
</dbReference>
<comment type="cofactor">
    <cofactor evidence="1">
        <name>Mg(2+)</name>
        <dbReference type="ChEBI" id="CHEBI:18420"/>
    </cofactor>
</comment>
<evidence type="ECO:0000313" key="5">
    <source>
        <dbReference type="EMBL" id="MFB9579190.1"/>
    </source>
</evidence>
<dbReference type="SUPFAM" id="SSF55811">
    <property type="entry name" value="Nudix"/>
    <property type="match status" value="1"/>
</dbReference>
<evidence type="ECO:0000256" key="1">
    <source>
        <dbReference type="ARBA" id="ARBA00001946"/>
    </source>
</evidence>
<keyword evidence="2" id="KW-0378">Hydrolase</keyword>
<name>A0ABV5RMS9_9ACTN</name>
<evidence type="ECO:0000313" key="6">
    <source>
        <dbReference type="Proteomes" id="UP001589710"/>
    </source>
</evidence>
<dbReference type="Pfam" id="PF00293">
    <property type="entry name" value="NUDIX"/>
    <property type="match status" value="1"/>
</dbReference>
<dbReference type="PANTHER" id="PTHR43046">
    <property type="entry name" value="GDP-MANNOSE MANNOSYL HYDROLASE"/>
    <property type="match status" value="1"/>
</dbReference>
<dbReference type="EMBL" id="JBHMCG010000217">
    <property type="protein sequence ID" value="MFB9579190.1"/>
    <property type="molecule type" value="Genomic_DNA"/>
</dbReference>
<proteinExistence type="predicted"/>
<comment type="caution">
    <text evidence="5">The sequence shown here is derived from an EMBL/GenBank/DDBJ whole genome shotgun (WGS) entry which is preliminary data.</text>
</comment>
<evidence type="ECO:0000256" key="2">
    <source>
        <dbReference type="ARBA" id="ARBA00022801"/>
    </source>
</evidence>
<keyword evidence="6" id="KW-1185">Reference proteome</keyword>
<dbReference type="InterPro" id="IPR000086">
    <property type="entry name" value="NUDIX_hydrolase_dom"/>
</dbReference>
<accession>A0ABV5RMS9</accession>
<sequence>MAGAGAITHDAADRILMVKPSYRNGTWKIPGGGLGGGEDPLRTARHEVKEELGIDLAPGRLLVVVRVPEQADGRPPLVNHLFDGGLMSQGEAVNRFHLDRDELADWRLATPAEWDTLLAPHMGRRLRACSRAPAGGSIVYLKHSFDPTRPEN</sequence>
<feature type="domain" description="Nudix hydrolase" evidence="4">
    <location>
        <begin position="1"/>
        <end position="133"/>
    </location>
</feature>
<dbReference type="InterPro" id="IPR015797">
    <property type="entry name" value="NUDIX_hydrolase-like_dom_sf"/>
</dbReference>
<reference evidence="5 6" key="1">
    <citation type="submission" date="2024-09" db="EMBL/GenBank/DDBJ databases">
        <authorList>
            <person name="Sun Q."/>
            <person name="Mori K."/>
        </authorList>
    </citation>
    <scope>NUCLEOTIDE SEQUENCE [LARGE SCALE GENOMIC DNA]</scope>
    <source>
        <strain evidence="5 6">JCM 3331</strain>
    </source>
</reference>
<dbReference type="Proteomes" id="UP001589710">
    <property type="component" value="Unassembled WGS sequence"/>
</dbReference>
<keyword evidence="3" id="KW-0460">Magnesium</keyword>
<evidence type="ECO:0000259" key="4">
    <source>
        <dbReference type="PROSITE" id="PS51462"/>
    </source>
</evidence>